<name>A0ABR1GDG5_AURAN</name>
<dbReference type="Gene3D" id="3.40.50.1240">
    <property type="entry name" value="Phosphoglycerate mutase-like"/>
    <property type="match status" value="1"/>
</dbReference>
<gene>
    <name evidence="2" type="ORF">SO694_00008012</name>
</gene>
<evidence type="ECO:0000256" key="1">
    <source>
        <dbReference type="SAM" id="MobiDB-lite"/>
    </source>
</evidence>
<sequence>MFSRQLLNGEHEEDLGIGKQEALSMFDVMDRDAPPPPKVEAHEAAEVSSAQRDLQKLLGTLGATARGRLVADDYGAAPAEKLRRDWRAAKKAGEPYTVDNDPDFGYVDAELTETALYALDHIWIAKIPVVAHEDCPRDRAAGTRATSGLEDGAGGRFPPYDNLEGEPYKSRVDYAQLESEEDPLWHPEKREGKRAICKRARAQAAWLGQRPETRVAVAAHSGFLLALFNAVLDLPDDARGWFGTGECRAVALTFAT</sequence>
<proteinExistence type="predicted"/>
<reference evidence="2 3" key="1">
    <citation type="submission" date="2024-03" db="EMBL/GenBank/DDBJ databases">
        <title>Aureococcus anophagefferens CCMP1851 and Kratosvirus quantuckense: Draft genome of a second virus-susceptible host strain in the model system.</title>
        <authorList>
            <person name="Chase E."/>
            <person name="Truchon A.R."/>
            <person name="Schepens W."/>
            <person name="Wilhelm S.W."/>
        </authorList>
    </citation>
    <scope>NUCLEOTIDE SEQUENCE [LARGE SCALE GENOMIC DNA]</scope>
    <source>
        <strain evidence="2 3">CCMP1851</strain>
    </source>
</reference>
<evidence type="ECO:0000313" key="2">
    <source>
        <dbReference type="EMBL" id="KAK7254044.1"/>
    </source>
</evidence>
<accession>A0ABR1GDG5</accession>
<protein>
    <submittedName>
        <fullName evidence="2">Histidine phosphatase superfamily protein</fullName>
    </submittedName>
</protein>
<feature type="region of interest" description="Disordered" evidence="1">
    <location>
        <begin position="141"/>
        <end position="160"/>
    </location>
</feature>
<dbReference type="InterPro" id="IPR029033">
    <property type="entry name" value="His_PPase_superfam"/>
</dbReference>
<dbReference type="Proteomes" id="UP001363151">
    <property type="component" value="Unassembled WGS sequence"/>
</dbReference>
<dbReference type="EMBL" id="JBBJCI010000032">
    <property type="protein sequence ID" value="KAK7254044.1"/>
    <property type="molecule type" value="Genomic_DNA"/>
</dbReference>
<evidence type="ECO:0000313" key="3">
    <source>
        <dbReference type="Proteomes" id="UP001363151"/>
    </source>
</evidence>
<keyword evidence="3" id="KW-1185">Reference proteome</keyword>
<organism evidence="2 3">
    <name type="scientific">Aureococcus anophagefferens</name>
    <name type="common">Harmful bloom alga</name>
    <dbReference type="NCBI Taxonomy" id="44056"/>
    <lineage>
        <taxon>Eukaryota</taxon>
        <taxon>Sar</taxon>
        <taxon>Stramenopiles</taxon>
        <taxon>Ochrophyta</taxon>
        <taxon>Pelagophyceae</taxon>
        <taxon>Pelagomonadales</taxon>
        <taxon>Pelagomonadaceae</taxon>
        <taxon>Aureococcus</taxon>
    </lineage>
</organism>
<comment type="caution">
    <text evidence="2">The sequence shown here is derived from an EMBL/GenBank/DDBJ whole genome shotgun (WGS) entry which is preliminary data.</text>
</comment>
<dbReference type="SUPFAM" id="SSF53254">
    <property type="entry name" value="Phosphoglycerate mutase-like"/>
    <property type="match status" value="1"/>
</dbReference>